<accession>A0A852ZBW1</accession>
<sequence length="168" mass="19199">MIGCGGSGKSHVARQLGQSLGVPVTHLDAVYYDDAWNQLPMDEFEAAQRELVRLPTWVIDGNYNTTLHVRLRACDTVIFMDLPTRECLWGVLARRAANGHGQNRTHGVFNRVDLGFLRYVATYRRKMRPRVLQKLDDLAGNADIVRLTSRRQVRRWLATTARHSEPCR</sequence>
<dbReference type="SUPFAM" id="SSF52540">
    <property type="entry name" value="P-loop containing nucleoside triphosphate hydrolases"/>
    <property type="match status" value="1"/>
</dbReference>
<dbReference type="PANTHER" id="PTHR37816">
    <property type="entry name" value="YALI0E33011P"/>
    <property type="match status" value="1"/>
</dbReference>
<comment type="caution">
    <text evidence="1">The sequence shown here is derived from an EMBL/GenBank/DDBJ whole genome shotgun (WGS) entry which is preliminary data.</text>
</comment>
<gene>
    <name evidence="1" type="ORF">F4554_002313</name>
</gene>
<dbReference type="InterPro" id="IPR052922">
    <property type="entry name" value="Cytidylate_Kinase-2"/>
</dbReference>
<proteinExistence type="predicted"/>
<evidence type="ECO:0000313" key="2">
    <source>
        <dbReference type="Proteomes" id="UP000579605"/>
    </source>
</evidence>
<keyword evidence="1" id="KW-0418">Kinase</keyword>
<dbReference type="Gene3D" id="3.40.50.300">
    <property type="entry name" value="P-loop containing nucleotide triphosphate hydrolases"/>
    <property type="match status" value="1"/>
</dbReference>
<dbReference type="AlphaFoldDB" id="A0A852ZBW1"/>
<name>A0A852ZBW1_9ACTN</name>
<dbReference type="EMBL" id="JACBZH010000001">
    <property type="protein sequence ID" value="NYH89675.1"/>
    <property type="molecule type" value="Genomic_DNA"/>
</dbReference>
<dbReference type="InterPro" id="IPR027417">
    <property type="entry name" value="P-loop_NTPase"/>
</dbReference>
<reference evidence="1 2" key="1">
    <citation type="submission" date="2020-07" db="EMBL/GenBank/DDBJ databases">
        <title>Sequencing the genomes of 1000 actinobacteria strains.</title>
        <authorList>
            <person name="Klenk H.-P."/>
        </authorList>
    </citation>
    <scope>NUCLEOTIDE SEQUENCE [LARGE SCALE GENOMIC DNA]</scope>
    <source>
        <strain evidence="1 2">DSM 18448</strain>
    </source>
</reference>
<dbReference type="PANTHER" id="PTHR37816:SF3">
    <property type="entry name" value="MODULATES DNA TOPOLOGY"/>
    <property type="match status" value="1"/>
</dbReference>
<protein>
    <submittedName>
        <fullName evidence="1">Adenylate kinase family enzyme</fullName>
    </submittedName>
</protein>
<evidence type="ECO:0000313" key="1">
    <source>
        <dbReference type="EMBL" id="NYH89675.1"/>
    </source>
</evidence>
<dbReference type="GO" id="GO:0016301">
    <property type="term" value="F:kinase activity"/>
    <property type="evidence" value="ECO:0007669"/>
    <property type="project" value="UniProtKB-KW"/>
</dbReference>
<dbReference type="Proteomes" id="UP000579605">
    <property type="component" value="Unassembled WGS sequence"/>
</dbReference>
<keyword evidence="2" id="KW-1185">Reference proteome</keyword>
<organism evidence="1 2">
    <name type="scientific">Actinopolymorpha rutila</name>
    <dbReference type="NCBI Taxonomy" id="446787"/>
    <lineage>
        <taxon>Bacteria</taxon>
        <taxon>Bacillati</taxon>
        <taxon>Actinomycetota</taxon>
        <taxon>Actinomycetes</taxon>
        <taxon>Propionibacteriales</taxon>
        <taxon>Actinopolymorphaceae</taxon>
        <taxon>Actinopolymorpha</taxon>
    </lineage>
</organism>
<dbReference type="RefSeq" id="WP_202889251.1">
    <property type="nucleotide sequence ID" value="NZ_BAAARR010000010.1"/>
</dbReference>
<keyword evidence="1" id="KW-0808">Transferase</keyword>